<proteinExistence type="predicted"/>
<feature type="non-terminal residue" evidence="4">
    <location>
        <position position="1"/>
    </location>
</feature>
<feature type="domain" description="SH3" evidence="3">
    <location>
        <begin position="1"/>
        <end position="62"/>
    </location>
</feature>
<dbReference type="AlphaFoldDB" id="A0A1D2VGQ8"/>
<dbReference type="STRING" id="1344418.A0A1D2VGQ8"/>
<dbReference type="InterPro" id="IPR036028">
    <property type="entry name" value="SH3-like_dom_sf"/>
</dbReference>
<organism evidence="4 5">
    <name type="scientific">Ascoidea rubescens DSM 1968</name>
    <dbReference type="NCBI Taxonomy" id="1344418"/>
    <lineage>
        <taxon>Eukaryota</taxon>
        <taxon>Fungi</taxon>
        <taxon>Dikarya</taxon>
        <taxon>Ascomycota</taxon>
        <taxon>Saccharomycotina</taxon>
        <taxon>Saccharomycetes</taxon>
        <taxon>Ascoideaceae</taxon>
        <taxon>Ascoidea</taxon>
    </lineage>
</organism>
<keyword evidence="5" id="KW-1185">Reference proteome</keyword>
<keyword evidence="1 2" id="KW-0728">SH3 domain</keyword>
<evidence type="ECO:0000313" key="5">
    <source>
        <dbReference type="Proteomes" id="UP000095038"/>
    </source>
</evidence>
<dbReference type="OrthoDB" id="10037838at2759"/>
<dbReference type="InterPro" id="IPR001452">
    <property type="entry name" value="SH3_domain"/>
</dbReference>
<dbReference type="SUPFAM" id="SSF50044">
    <property type="entry name" value="SH3-domain"/>
    <property type="match status" value="1"/>
</dbReference>
<dbReference type="PRINTS" id="PR00452">
    <property type="entry name" value="SH3DOMAIN"/>
</dbReference>
<dbReference type="RefSeq" id="XP_020047151.1">
    <property type="nucleotide sequence ID" value="XM_020190592.1"/>
</dbReference>
<dbReference type="Pfam" id="PF00018">
    <property type="entry name" value="SH3_1"/>
    <property type="match status" value="1"/>
</dbReference>
<evidence type="ECO:0000259" key="3">
    <source>
        <dbReference type="PROSITE" id="PS50002"/>
    </source>
</evidence>
<reference evidence="5" key="1">
    <citation type="submission" date="2016-05" db="EMBL/GenBank/DDBJ databases">
        <title>Comparative genomics of biotechnologically important yeasts.</title>
        <authorList>
            <consortium name="DOE Joint Genome Institute"/>
            <person name="Riley R."/>
            <person name="Haridas S."/>
            <person name="Wolfe K.H."/>
            <person name="Lopes M.R."/>
            <person name="Hittinger C.T."/>
            <person name="Goker M."/>
            <person name="Salamov A."/>
            <person name="Wisecaver J."/>
            <person name="Long T.M."/>
            <person name="Aerts A.L."/>
            <person name="Barry K."/>
            <person name="Choi C."/>
            <person name="Clum A."/>
            <person name="Coughlan A.Y."/>
            <person name="Deshpande S."/>
            <person name="Douglass A.P."/>
            <person name="Hanson S.J."/>
            <person name="Klenk H.-P."/>
            <person name="Labutti K."/>
            <person name="Lapidus A."/>
            <person name="Lindquist E."/>
            <person name="Lipzen A."/>
            <person name="Meier-Kolthoff J.P."/>
            <person name="Ohm R.A."/>
            <person name="Otillar R.P."/>
            <person name="Pangilinan J."/>
            <person name="Peng Y."/>
            <person name="Rokas A."/>
            <person name="Rosa C.A."/>
            <person name="Scheuner C."/>
            <person name="Sibirny A.A."/>
            <person name="Slot J.C."/>
            <person name="Stielow J.B."/>
            <person name="Sun H."/>
            <person name="Kurtzman C.P."/>
            <person name="Blackwell M."/>
            <person name="Grigoriev I.V."/>
            <person name="Jeffries T.W."/>
        </authorList>
    </citation>
    <scope>NUCLEOTIDE SEQUENCE [LARGE SCALE GENOMIC DNA]</scope>
    <source>
        <strain evidence="5">DSM 1968</strain>
    </source>
</reference>
<protein>
    <recommendedName>
        <fullName evidence="3">SH3 domain-containing protein</fullName>
    </recommendedName>
</protein>
<dbReference type="GeneID" id="30964228"/>
<name>A0A1D2VGQ8_9ASCO</name>
<evidence type="ECO:0000256" key="2">
    <source>
        <dbReference type="PROSITE-ProRule" id="PRU00192"/>
    </source>
</evidence>
<evidence type="ECO:0000313" key="4">
    <source>
        <dbReference type="EMBL" id="ODV60844.1"/>
    </source>
</evidence>
<evidence type="ECO:0000256" key="1">
    <source>
        <dbReference type="ARBA" id="ARBA00022443"/>
    </source>
</evidence>
<dbReference type="EMBL" id="KV454481">
    <property type="protein sequence ID" value="ODV60844.1"/>
    <property type="molecule type" value="Genomic_DNA"/>
</dbReference>
<gene>
    <name evidence="4" type="ORF">ASCRUDRAFT_35342</name>
</gene>
<dbReference type="Proteomes" id="UP000095038">
    <property type="component" value="Unassembled WGS sequence"/>
</dbReference>
<dbReference type="SMART" id="SM00326">
    <property type="entry name" value="SH3"/>
    <property type="match status" value="1"/>
</dbReference>
<dbReference type="Gene3D" id="2.30.30.40">
    <property type="entry name" value="SH3 Domains"/>
    <property type="match status" value="1"/>
</dbReference>
<dbReference type="PROSITE" id="PS50002">
    <property type="entry name" value="SH3"/>
    <property type="match status" value="1"/>
</dbReference>
<sequence>FCKALYDYSSSDSTIELSFKKDDLLAILDNTDHINNNNWLKCRSKSGQIGYIPKNYIKLINLD</sequence>
<dbReference type="InParanoid" id="A0A1D2VGQ8"/>
<accession>A0A1D2VGQ8</accession>